<evidence type="ECO:0000313" key="2">
    <source>
        <dbReference type="Proteomes" id="UP001484535"/>
    </source>
</evidence>
<comment type="caution">
    <text evidence="1">The sequence shown here is derived from an EMBL/GenBank/DDBJ whole genome shotgun (WGS) entry which is preliminary data.</text>
</comment>
<protein>
    <recommendedName>
        <fullName evidence="3">TonB-dependent receptor-like beta-barrel domain-containing protein</fullName>
    </recommendedName>
</protein>
<reference evidence="1 2" key="1">
    <citation type="submission" date="2024-05" db="EMBL/GenBank/DDBJ databases">
        <authorList>
            <person name="Park S."/>
        </authorList>
    </citation>
    <scope>NUCLEOTIDE SEQUENCE [LARGE SCALE GENOMIC DNA]</scope>
    <source>
        <strain evidence="1 2">DGU5</strain>
    </source>
</reference>
<keyword evidence="2" id="KW-1185">Reference proteome</keyword>
<accession>A0ABV0CSJ6</accession>
<name>A0ABV0CSJ6_9SPHN</name>
<gene>
    <name evidence="1" type="ORF">ABDJ38_01480</name>
</gene>
<organism evidence="1 2">
    <name type="scientific">Aurantiacibacter flavus</name>
    <dbReference type="NCBI Taxonomy" id="3145232"/>
    <lineage>
        <taxon>Bacteria</taxon>
        <taxon>Pseudomonadati</taxon>
        <taxon>Pseudomonadota</taxon>
        <taxon>Alphaproteobacteria</taxon>
        <taxon>Sphingomonadales</taxon>
        <taxon>Erythrobacteraceae</taxon>
        <taxon>Aurantiacibacter</taxon>
    </lineage>
</organism>
<evidence type="ECO:0008006" key="3">
    <source>
        <dbReference type="Google" id="ProtNLM"/>
    </source>
</evidence>
<dbReference type="RefSeq" id="WP_346783304.1">
    <property type="nucleotide sequence ID" value="NZ_JBDLBR010000001.1"/>
</dbReference>
<evidence type="ECO:0000313" key="1">
    <source>
        <dbReference type="EMBL" id="MEN7535845.1"/>
    </source>
</evidence>
<dbReference type="Proteomes" id="UP001484535">
    <property type="component" value="Unassembled WGS sequence"/>
</dbReference>
<proteinExistence type="predicted"/>
<dbReference type="EMBL" id="JBDLBR010000001">
    <property type="protein sequence ID" value="MEN7535845.1"/>
    <property type="molecule type" value="Genomic_DNA"/>
</dbReference>
<sequence>MRTNVNLRYRNGFTRIEDTTTSDTIDGKSYDLFADVSYRDNFDLNLNAELDLVRTSYGTVTADMRVTNVLNRIASKEHVSTTYPWQYGRQVWFGLKFSY</sequence>